<dbReference type="PANTHER" id="PTHR46638">
    <property type="entry name" value="CORRINOID ADENOSYLTRANSFERASE"/>
    <property type="match status" value="1"/>
</dbReference>
<accession>A0A3N1XYJ1</accession>
<dbReference type="InterPro" id="IPR003724">
    <property type="entry name" value="CblAdoTrfase_CobA"/>
</dbReference>
<dbReference type="RefSeq" id="WP_123607731.1">
    <property type="nucleotide sequence ID" value="NZ_RJVG01000001.1"/>
</dbReference>
<gene>
    <name evidence="1" type="ORF">EDD66_101257</name>
</gene>
<dbReference type="PIRSF" id="PIRSF015617">
    <property type="entry name" value="Adensltrnsf_CobA"/>
    <property type="match status" value="1"/>
</dbReference>
<protein>
    <submittedName>
        <fullName evidence="1">Cob(I)alamin adenosyltransferase</fullName>
    </submittedName>
</protein>
<comment type="caution">
    <text evidence="1">The sequence shown here is derived from an EMBL/GenBank/DDBJ whole genome shotgun (WGS) entry which is preliminary data.</text>
</comment>
<dbReference type="OrthoDB" id="9810309at2"/>
<sequence length="174" mass="19647">MKGLIHVYTGDGKGKSTSAIGLSIRCAGNGKKVIYTQFLKDNQSSELKIIKEIDNISFIPCVNNYGFYSQMTEDQKVKAKEMYTDLLEKVIEGAKTTDCQLLVLDEVILAYKFRLIDQNSFLHFLQTKPEGLEVVMTGRYAPDELIELADYVSEIKKIKHPYDNGILARDGIEL</sequence>
<dbReference type="AlphaFoldDB" id="A0A3N1XYJ1"/>
<dbReference type="Pfam" id="PF02572">
    <property type="entry name" value="CobA_CobO_BtuR"/>
    <property type="match status" value="1"/>
</dbReference>
<keyword evidence="2" id="KW-1185">Reference proteome</keyword>
<dbReference type="Proteomes" id="UP000273083">
    <property type="component" value="Unassembled WGS sequence"/>
</dbReference>
<dbReference type="GO" id="GO:0005524">
    <property type="term" value="F:ATP binding"/>
    <property type="evidence" value="ECO:0007669"/>
    <property type="project" value="InterPro"/>
</dbReference>
<evidence type="ECO:0000313" key="1">
    <source>
        <dbReference type="EMBL" id="ROR31639.1"/>
    </source>
</evidence>
<organism evidence="1 2">
    <name type="scientific">Mobilisporobacter senegalensis</name>
    <dbReference type="NCBI Taxonomy" id="1329262"/>
    <lineage>
        <taxon>Bacteria</taxon>
        <taxon>Bacillati</taxon>
        <taxon>Bacillota</taxon>
        <taxon>Clostridia</taxon>
        <taxon>Lachnospirales</taxon>
        <taxon>Lachnospiraceae</taxon>
        <taxon>Mobilisporobacter</taxon>
    </lineage>
</organism>
<dbReference type="EMBL" id="RJVG01000001">
    <property type="protein sequence ID" value="ROR31639.1"/>
    <property type="molecule type" value="Genomic_DNA"/>
</dbReference>
<dbReference type="SUPFAM" id="SSF52540">
    <property type="entry name" value="P-loop containing nucleoside triphosphate hydrolases"/>
    <property type="match status" value="1"/>
</dbReference>
<dbReference type="Gene3D" id="3.40.50.300">
    <property type="entry name" value="P-loop containing nucleotide triphosphate hydrolases"/>
    <property type="match status" value="1"/>
</dbReference>
<evidence type="ECO:0000313" key="2">
    <source>
        <dbReference type="Proteomes" id="UP000273083"/>
    </source>
</evidence>
<proteinExistence type="predicted"/>
<dbReference type="PANTHER" id="PTHR46638:SF1">
    <property type="entry name" value="CORRINOID ADENOSYLTRANSFERASE"/>
    <property type="match status" value="1"/>
</dbReference>
<reference evidence="1 2" key="1">
    <citation type="submission" date="2018-11" db="EMBL/GenBank/DDBJ databases">
        <title>Genomic Encyclopedia of Type Strains, Phase IV (KMG-IV): sequencing the most valuable type-strain genomes for metagenomic binning, comparative biology and taxonomic classification.</title>
        <authorList>
            <person name="Goeker M."/>
        </authorList>
    </citation>
    <scope>NUCLEOTIDE SEQUENCE [LARGE SCALE GENOMIC DNA]</scope>
    <source>
        <strain evidence="1 2">DSM 26537</strain>
    </source>
</reference>
<dbReference type="GO" id="GO:0008817">
    <property type="term" value="F:corrinoid adenosyltransferase activity"/>
    <property type="evidence" value="ECO:0007669"/>
    <property type="project" value="InterPro"/>
</dbReference>
<keyword evidence="1" id="KW-0808">Transferase</keyword>
<dbReference type="GO" id="GO:0009236">
    <property type="term" value="P:cobalamin biosynthetic process"/>
    <property type="evidence" value="ECO:0007669"/>
    <property type="project" value="InterPro"/>
</dbReference>
<dbReference type="InterPro" id="IPR027417">
    <property type="entry name" value="P-loop_NTPase"/>
</dbReference>
<name>A0A3N1XYJ1_9FIRM</name>